<dbReference type="InterPro" id="IPR017938">
    <property type="entry name" value="Riboflavin_synthase-like_b-brl"/>
</dbReference>
<dbReference type="KEGG" id="azc:AZC_3425"/>
<dbReference type="GO" id="GO:0016491">
    <property type="term" value="F:oxidoreductase activity"/>
    <property type="evidence" value="ECO:0007669"/>
    <property type="project" value="UniProtKB-KW"/>
</dbReference>
<reference evidence="10 11" key="6">
    <citation type="journal article" date="2011" name="Appl. Environ. Microbiol.">
        <title>Involvement of the azorhizobial chromosome partition gene (parA) in the onset of bacteroid differentiation during Sesbania rostrata stem nodule development.</title>
        <authorList>
            <person name="Liu CT."/>
            <person name="Lee KB."/>
            <person name="Wang YS."/>
            <person name="Peng MH."/>
            <person name="Lee KT."/>
            <person name="Suzuki S."/>
            <person name="Suzuki T."/>
            <person name="Oyaizu H."/>
        </authorList>
    </citation>
    <scope>NUCLEOTIDE SEQUENCE [LARGE SCALE GENOMIC DNA]</scope>
    <source>
        <strain evidence="11">ATCC 43989 / DSM 5975 / JCM 20966 / LMG 6465 / NBRC 14845 / NCIMB 13405 / ORS 571</strain>
    </source>
</reference>
<dbReference type="InterPro" id="IPR039261">
    <property type="entry name" value="FNR_nucleotide-bd"/>
</dbReference>
<evidence type="ECO:0000256" key="4">
    <source>
        <dbReference type="ARBA" id="ARBA00022643"/>
    </source>
</evidence>
<feature type="domain" description="FAD-binding FR-type" evidence="9">
    <location>
        <begin position="128"/>
        <end position="328"/>
    </location>
</feature>
<dbReference type="PROSITE" id="PS51384">
    <property type="entry name" value="FAD_FR"/>
    <property type="match status" value="1"/>
</dbReference>
<dbReference type="PANTHER" id="PTHR19384">
    <property type="entry name" value="NITRIC OXIDE SYNTHASE-RELATED"/>
    <property type="match status" value="1"/>
</dbReference>
<dbReference type="InterPro" id="IPR003097">
    <property type="entry name" value="CysJ-like_FAD-binding"/>
</dbReference>
<keyword evidence="4" id="KW-0288">FMN</keyword>
<dbReference type="PRINTS" id="PR00371">
    <property type="entry name" value="FPNCR"/>
</dbReference>
<dbReference type="Pfam" id="PF00667">
    <property type="entry name" value="FAD_binding_1"/>
    <property type="match status" value="1"/>
</dbReference>
<evidence type="ECO:0000313" key="11">
    <source>
        <dbReference type="Proteomes" id="UP000000270"/>
    </source>
</evidence>
<comment type="cofactor">
    <cofactor evidence="1">
        <name>FMN</name>
        <dbReference type="ChEBI" id="CHEBI:58210"/>
    </cofactor>
</comment>
<keyword evidence="7" id="KW-0028">Amino-acid biosynthesis</keyword>
<dbReference type="STRING" id="438753.AZC_3425"/>
<proteinExistence type="predicted"/>
<dbReference type="GO" id="GO:0005829">
    <property type="term" value="C:cytosol"/>
    <property type="evidence" value="ECO:0007669"/>
    <property type="project" value="TreeGrafter"/>
</dbReference>
<evidence type="ECO:0000256" key="5">
    <source>
        <dbReference type="ARBA" id="ARBA00022827"/>
    </source>
</evidence>
<dbReference type="Gene3D" id="3.40.50.80">
    <property type="entry name" value="Nucleotide-binding domain of ferredoxin-NADP reductase (FNR) module"/>
    <property type="match status" value="1"/>
</dbReference>
<reference evidence="10 11" key="3">
    <citation type="journal article" date="2008" name="BMC Genomics">
        <title>The genome of the versatile nitrogen fixer Azorhizobium caulinodans ORS571.</title>
        <authorList>
            <person name="Lee KB."/>
            <person name="Backer P.D."/>
            <person name="Aono T."/>
            <person name="Liu CT."/>
            <person name="Suzuki S."/>
            <person name="Suzuki T."/>
            <person name="Kaneko T."/>
            <person name="Yamada M."/>
            <person name="Tabata S."/>
            <person name="Kupfer D.M."/>
            <person name="Najar F.Z."/>
            <person name="Wiley G.B."/>
            <person name="Roe B."/>
            <person name="Binnewies T.T."/>
            <person name="Ussery D.W."/>
            <person name="D'Haeze W."/>
            <person name="Herder J.D."/>
            <person name="Gevers D."/>
            <person name="Vereecke D."/>
            <person name="Holsters M."/>
            <person name="Oyaizu H."/>
        </authorList>
    </citation>
    <scope>NUCLEOTIDE SEQUENCE [LARGE SCALE GENOMIC DNA]</scope>
    <source>
        <strain evidence="11">ATCC 43989 / DSM 5975 / JCM 20966 / LMG 6465 / NBRC 14845 / NCIMB 13405 / ORS 571</strain>
    </source>
</reference>
<dbReference type="PANTHER" id="PTHR19384:SF128">
    <property type="entry name" value="NADPH OXIDOREDUCTASE A"/>
    <property type="match status" value="1"/>
</dbReference>
<dbReference type="SUPFAM" id="SSF52343">
    <property type="entry name" value="Ferredoxin reductase-like, C-terminal NADP-linked domain"/>
    <property type="match status" value="1"/>
</dbReference>
<keyword evidence="5" id="KW-0274">FAD</keyword>
<dbReference type="Gene3D" id="2.40.30.10">
    <property type="entry name" value="Translation factors"/>
    <property type="match status" value="1"/>
</dbReference>
<dbReference type="eggNOG" id="COG0369">
    <property type="taxonomic scope" value="Bacteria"/>
</dbReference>
<dbReference type="GO" id="GO:0050660">
    <property type="term" value="F:flavin adenine dinucleotide binding"/>
    <property type="evidence" value="ECO:0007669"/>
    <property type="project" value="TreeGrafter"/>
</dbReference>
<dbReference type="Pfam" id="PF00175">
    <property type="entry name" value="NAD_binding_1"/>
    <property type="match status" value="1"/>
</dbReference>
<evidence type="ECO:0000256" key="6">
    <source>
        <dbReference type="ARBA" id="ARBA00023002"/>
    </source>
</evidence>
<comment type="cofactor">
    <cofactor evidence="2">
        <name>FAD</name>
        <dbReference type="ChEBI" id="CHEBI:57692"/>
    </cofactor>
</comment>
<keyword evidence="6" id="KW-0560">Oxidoreductase</keyword>
<dbReference type="AlphaFoldDB" id="A8IIM5"/>
<dbReference type="InterPro" id="IPR017927">
    <property type="entry name" value="FAD-bd_FR_type"/>
</dbReference>
<name>A8IIM5_AZOC5</name>
<feature type="region of interest" description="Disordered" evidence="8">
    <location>
        <begin position="1"/>
        <end position="65"/>
    </location>
</feature>
<dbReference type="InterPro" id="IPR023173">
    <property type="entry name" value="NADPH_Cyt_P450_Rdtase_alpha"/>
</dbReference>
<reference evidence="10 11" key="1">
    <citation type="journal article" date="2007" name="Appl. Environ. Microbiol.">
        <title>Rhizobial factors required for stem nodule maturation and maintenance in Sesbania rostrata-Azorhizobium caulinodans ORS571 symbiosis.</title>
        <authorList>
            <person name="Suzuki S."/>
            <person name="Aono T."/>
            <person name="Lee KB."/>
            <person name="Suzuki T."/>
            <person name="Liu CT."/>
            <person name="Miwa H."/>
            <person name="Wakao S."/>
            <person name="Iki T."/>
            <person name="Oyaizu H."/>
        </authorList>
    </citation>
    <scope>NUCLEOTIDE SEQUENCE [LARGE SCALE GENOMIC DNA]</scope>
    <source>
        <strain evidence="11">ATCC 43989 / DSM 5975 / JCM 20966 / LMG 6465 / NBRC 14845 / NCIMB 13405 / ORS 571</strain>
    </source>
</reference>
<dbReference type="SUPFAM" id="SSF63380">
    <property type="entry name" value="Riboflavin synthase domain-like"/>
    <property type="match status" value="1"/>
</dbReference>
<evidence type="ECO:0000256" key="3">
    <source>
        <dbReference type="ARBA" id="ARBA00022630"/>
    </source>
</evidence>
<evidence type="ECO:0000259" key="9">
    <source>
        <dbReference type="PROSITE" id="PS51384"/>
    </source>
</evidence>
<reference evidence="10 11" key="5">
    <citation type="journal article" date="2010" name="Appl. Environ. Microbiol.">
        <title>phrR-like gene praR of Azorhizobium caulinodans ORS571 is essential for symbiosis with Sesbania rostrata and is involved in expression of reb genes.</title>
        <authorList>
            <person name="Akiba N."/>
            <person name="Aono T."/>
            <person name="Toyazaki H."/>
            <person name="Sato S."/>
            <person name="Oyaizu H."/>
        </authorList>
    </citation>
    <scope>NUCLEOTIDE SEQUENCE [LARGE SCALE GENOMIC DNA]</scope>
    <source>
        <strain evidence="11">ATCC 43989 / DSM 5975 / JCM 20966 / LMG 6465 / NBRC 14845 / NCIMB 13405 / ORS 571</strain>
    </source>
</reference>
<organism evidence="10 11">
    <name type="scientific">Azorhizobium caulinodans (strain ATCC 43989 / DSM 5975 / JCM 20966 / LMG 6465 / NBRC 14845 / NCIMB 13405 / ORS 571)</name>
    <dbReference type="NCBI Taxonomy" id="438753"/>
    <lineage>
        <taxon>Bacteria</taxon>
        <taxon>Pseudomonadati</taxon>
        <taxon>Pseudomonadota</taxon>
        <taxon>Alphaproteobacteria</taxon>
        <taxon>Hyphomicrobiales</taxon>
        <taxon>Xanthobacteraceae</taxon>
        <taxon>Azorhizobium</taxon>
    </lineage>
</organism>
<evidence type="ECO:0000256" key="7">
    <source>
        <dbReference type="ARBA" id="ARBA00023192"/>
    </source>
</evidence>
<dbReference type="InterPro" id="IPR001709">
    <property type="entry name" value="Flavoprot_Pyr_Nucl_cyt_Rdtase"/>
</dbReference>
<evidence type="ECO:0000256" key="8">
    <source>
        <dbReference type="SAM" id="MobiDB-lite"/>
    </source>
</evidence>
<dbReference type="InterPro" id="IPR001433">
    <property type="entry name" value="OxRdtase_FAD/NAD-bd"/>
</dbReference>
<evidence type="ECO:0000256" key="1">
    <source>
        <dbReference type="ARBA" id="ARBA00001917"/>
    </source>
</evidence>
<dbReference type="Proteomes" id="UP000000270">
    <property type="component" value="Chromosome"/>
</dbReference>
<accession>A8IIM5</accession>
<keyword evidence="11" id="KW-1185">Reference proteome</keyword>
<evidence type="ECO:0000256" key="2">
    <source>
        <dbReference type="ARBA" id="ARBA00001974"/>
    </source>
</evidence>
<dbReference type="HOGENOM" id="CLU_574472_0_0_5"/>
<reference evidence="11" key="2">
    <citation type="submission" date="2007-04" db="EMBL/GenBank/DDBJ databases">
        <title>Complete genome sequence of the nitrogen-fixing bacterium Azorhizobium caulinodans ORS571.</title>
        <authorList>
            <person name="Lee K.B."/>
            <person name="Backer P.D."/>
            <person name="Aono T."/>
            <person name="Liu C.T."/>
            <person name="Suzuki S."/>
            <person name="Suzuki T."/>
            <person name="Kaneko T."/>
            <person name="Yamada M."/>
            <person name="Tabata S."/>
            <person name="Kupfer D.M."/>
            <person name="Najar F.Z."/>
            <person name="Wiley G.B."/>
            <person name="Roe B."/>
            <person name="Binnewies T."/>
            <person name="Ussery D."/>
            <person name="Vereecke D."/>
            <person name="Gevers D."/>
            <person name="Holsters M."/>
            <person name="Oyaizu H."/>
        </authorList>
    </citation>
    <scope>NUCLEOTIDE SEQUENCE [LARGE SCALE GENOMIC DNA]</scope>
    <source>
        <strain evidence="11">ATCC 43989 / DSM 5975 / JCM 20966 / LMG 6465 / NBRC 14845 / NCIMB 13405 / ORS 571</strain>
    </source>
</reference>
<dbReference type="GO" id="GO:0019344">
    <property type="term" value="P:cysteine biosynthetic process"/>
    <property type="evidence" value="ECO:0007669"/>
    <property type="project" value="UniProtKB-KW"/>
</dbReference>
<keyword evidence="3" id="KW-0285">Flavoprotein</keyword>
<keyword evidence="7" id="KW-0198">Cysteine biosynthesis</keyword>
<sequence length="475" mass="50358">MISGDDHGAAHPTARRPFATGLRGSGPMNHPITHWPQTGAPVPPPDLALDGRDKPTLGESSASAAALPVADAPGSFARALLDLDTLTPAARADVRALLAAHGLCAPEMGRPPAAPARPSADASDTADLLPFDALLKCRRRLGRAGSSQPAVHVELDLSETPVAVQPGDAIGILPENDPILVQRILAHLGLCGRRLADGESLRAHLLARYDLDHATPDLFQLIATLATGERRDTALALRDAPAPAMDVLSALGLLSRFRPSPEALLACLAPLEPRFHLVTSSARLHPGIAALVVEKEDKGSALTFLSTRAPVGSRLQCLLRRAPHFRLPQQRDVPLIMIGAGVGIAPFRAFLQDRRARMESGPAWLFFSHASAATDYFYEDELRAFRAQGHLTTLTTAWTQSGPQAGSLEGRLAEAAPELLAWISEGAHVYVCGDDVVTAGVERTMVGLLASHLALAGAGDLDALKAQDRYHVEHL</sequence>
<gene>
    <name evidence="10" type="ordered locus">AZC_3425</name>
</gene>
<dbReference type="Gene3D" id="1.20.990.10">
    <property type="entry name" value="NADPH-cytochrome p450 Reductase, Chain A, domain 3"/>
    <property type="match status" value="1"/>
</dbReference>
<evidence type="ECO:0000313" key="10">
    <source>
        <dbReference type="EMBL" id="BAF89423.1"/>
    </source>
</evidence>
<dbReference type="EMBL" id="AP009384">
    <property type="protein sequence ID" value="BAF89423.1"/>
    <property type="molecule type" value="Genomic_DNA"/>
</dbReference>
<reference evidence="10 11" key="4">
    <citation type="journal article" date="2009" name="Appl. Environ. Microbiol.">
        <title>Comparative genome-wide transcriptional profiling of Azorhizobium caulinodans ORS571 grown under free-living and symbiotic conditions.</title>
        <authorList>
            <person name="Tsukada S."/>
            <person name="Aono T."/>
            <person name="Akiba N."/>
            <person name="Lee KB."/>
            <person name="Liu CT."/>
            <person name="Toyazaki H."/>
            <person name="Oyaizu H."/>
        </authorList>
    </citation>
    <scope>NUCLEOTIDE SEQUENCE [LARGE SCALE GENOMIC DNA]</scope>
    <source>
        <strain evidence="11">ATCC 43989 / DSM 5975 / JCM 20966 / LMG 6465 / NBRC 14845 / NCIMB 13405 / ORS 571</strain>
    </source>
</reference>
<protein>
    <submittedName>
        <fullName evidence="10">Oxidoreductase</fullName>
    </submittedName>
</protein>
<dbReference type="GO" id="GO:0010181">
    <property type="term" value="F:FMN binding"/>
    <property type="evidence" value="ECO:0007669"/>
    <property type="project" value="TreeGrafter"/>
</dbReference>